<gene>
    <name evidence="1" type="ORF">LENED_012083</name>
</gene>
<evidence type="ECO:0000313" key="1">
    <source>
        <dbReference type="EMBL" id="GAW09874.1"/>
    </source>
</evidence>
<proteinExistence type="predicted"/>
<accession>A0A1Q3ERY1</accession>
<name>A0A1Q3ERY1_LENED</name>
<evidence type="ECO:0000313" key="2">
    <source>
        <dbReference type="Proteomes" id="UP000188533"/>
    </source>
</evidence>
<dbReference type="AlphaFoldDB" id="A0A1Q3ERY1"/>
<protein>
    <submittedName>
        <fullName evidence="1">Uncharacterized protein</fullName>
    </submittedName>
</protein>
<dbReference type="EMBL" id="BDGU01001380">
    <property type="protein sequence ID" value="GAW09874.1"/>
    <property type="molecule type" value="Genomic_DNA"/>
</dbReference>
<organism evidence="1 2">
    <name type="scientific">Lentinula edodes</name>
    <name type="common">Shiitake mushroom</name>
    <name type="synonym">Lentinus edodes</name>
    <dbReference type="NCBI Taxonomy" id="5353"/>
    <lineage>
        <taxon>Eukaryota</taxon>
        <taxon>Fungi</taxon>
        <taxon>Dikarya</taxon>
        <taxon>Basidiomycota</taxon>
        <taxon>Agaricomycotina</taxon>
        <taxon>Agaricomycetes</taxon>
        <taxon>Agaricomycetidae</taxon>
        <taxon>Agaricales</taxon>
        <taxon>Marasmiineae</taxon>
        <taxon>Omphalotaceae</taxon>
        <taxon>Lentinula</taxon>
    </lineage>
</organism>
<dbReference type="Proteomes" id="UP000188533">
    <property type="component" value="Unassembled WGS sequence"/>
</dbReference>
<reference evidence="1 2" key="1">
    <citation type="submission" date="2016-08" db="EMBL/GenBank/DDBJ databases">
        <authorList>
            <consortium name="Lentinula edodes genome sequencing consortium"/>
            <person name="Sakamoto Y."/>
            <person name="Nakade K."/>
            <person name="Sato S."/>
            <person name="Yoshida Y."/>
            <person name="Miyazaki K."/>
            <person name="Natsume S."/>
            <person name="Konno N."/>
        </authorList>
    </citation>
    <scope>NUCLEOTIDE SEQUENCE [LARGE SCALE GENOMIC DNA]</scope>
    <source>
        <strain evidence="1 2">NBRC 111202</strain>
    </source>
</reference>
<keyword evidence="2" id="KW-1185">Reference proteome</keyword>
<reference evidence="1 2" key="2">
    <citation type="submission" date="2017-02" db="EMBL/GenBank/DDBJ databases">
        <title>A genome survey and senescence transcriptome analysis in Lentinula edodes.</title>
        <authorList>
            <person name="Sakamoto Y."/>
            <person name="Nakade K."/>
            <person name="Sato S."/>
            <person name="Yoshida Y."/>
            <person name="Miyazaki K."/>
            <person name="Natsume S."/>
            <person name="Konno N."/>
        </authorList>
    </citation>
    <scope>NUCLEOTIDE SEQUENCE [LARGE SCALE GENOMIC DNA]</scope>
    <source>
        <strain evidence="1 2">NBRC 111202</strain>
    </source>
</reference>
<comment type="caution">
    <text evidence="1">The sequence shown here is derived from an EMBL/GenBank/DDBJ whole genome shotgun (WGS) entry which is preliminary data.</text>
</comment>
<sequence length="89" mass="10176">MHSDKWSKGRVCIWLETSYVEYGCTHDLKLLNIACEGGCVVNRRGCSMLEVMGWRRHSRSQGKLRVASFNGHAQVMNGIEPRIHTRKCV</sequence>